<proteinExistence type="predicted"/>
<keyword evidence="5" id="KW-1185">Reference proteome</keyword>
<feature type="domain" description="WSC" evidence="3">
    <location>
        <begin position="322"/>
        <end position="415"/>
    </location>
</feature>
<feature type="domain" description="WSC" evidence="3">
    <location>
        <begin position="99"/>
        <end position="193"/>
    </location>
</feature>
<evidence type="ECO:0000256" key="2">
    <source>
        <dbReference type="SAM" id="MobiDB-lite"/>
    </source>
</evidence>
<dbReference type="Gene3D" id="2.60.120.260">
    <property type="entry name" value="Galactose-binding domain-like"/>
    <property type="match status" value="1"/>
</dbReference>
<accession>A0A1Y2LJZ5</accession>
<name>A0A1Y2LJZ5_EPING</name>
<gene>
    <name evidence="4" type="ORF">B5807_11874</name>
</gene>
<dbReference type="Proteomes" id="UP000193240">
    <property type="component" value="Unassembled WGS sequence"/>
</dbReference>
<dbReference type="EMBL" id="KZ107864">
    <property type="protein sequence ID" value="OSS43497.1"/>
    <property type="molecule type" value="Genomic_DNA"/>
</dbReference>
<dbReference type="InterPro" id="IPR051589">
    <property type="entry name" value="Sialate-O-sulfotransferase"/>
</dbReference>
<organism evidence="4 5">
    <name type="scientific">Epicoccum nigrum</name>
    <name type="common">Soil fungus</name>
    <name type="synonym">Epicoccum purpurascens</name>
    <dbReference type="NCBI Taxonomy" id="105696"/>
    <lineage>
        <taxon>Eukaryota</taxon>
        <taxon>Fungi</taxon>
        <taxon>Dikarya</taxon>
        <taxon>Ascomycota</taxon>
        <taxon>Pezizomycotina</taxon>
        <taxon>Dothideomycetes</taxon>
        <taxon>Pleosporomycetidae</taxon>
        <taxon>Pleosporales</taxon>
        <taxon>Pleosporineae</taxon>
        <taxon>Didymellaceae</taxon>
        <taxon>Epicoccum</taxon>
    </lineage>
</organism>
<feature type="domain" description="WSC" evidence="3">
    <location>
        <begin position="205"/>
        <end position="293"/>
    </location>
</feature>
<dbReference type="STRING" id="105696.A0A1Y2LJZ5"/>
<sequence length="1109" mass="115121">MMIYKAPNAWQQYGSAFQTCVAIQDVLPHNELYTTSSLHWKDYFHCSLSLLTAFSVTKQAARSAMRRPQMTTGFILALCLALSDTAFALSIKHPVRAVSYSALGCYTDNANGKRALTGKSMAADDMSVQKCATFCSQFSLFGLEYGRECYCGNSRDEGSVKASENDCSFSCAGNPNGAEKCGAGDRLNFYSNQNVITVKSAAMPGVTSLGCFVDNGNRVLPMGFANAQDMTAAKCAQNCAGYSYFGTQYSSECYCGHTAPKTSALASECNMACAGNGDELCGGGMRLNVYQVDPPSAATAVSSSAAASTTPTPTTPSIVVAGYRYQGCYTDNVPQRVLSGKNTADAAMTLEKCAAFCSKSGYSWFGVEYSSECYCGTSLDPLSVPSREGACNAQCSGDASQKCGGANLLSVYKNAALAAPTPQSSVSLNGFKYKSCWTDDVNDRSLKGMDYRVDDMTTKKCADKCTDYAYFGIEYGSECYCGATLSGKTAPEADCGMLCSGATGELCGGANRLTVYAKDSAIDVSSSSSSSTVASSGMTSSGSVSMTSLDIASSTSSVGSISSASSVAIVSSETVQSSSVSSSPSDSSISTSSARTLEVSTSSSMSSVTPEPTTYVTSATTTTSESIPSSGMSSSTLSSSSGSTPSPESFSFATISSKSATPTVLDSTSLSVATSSSQMTSSSSVASTPIISPSGSTSIAATSSEVSSLSIVSSTTSDSTTPPSSTTTSSSGTVSSSSIAAYTSATSSIGSPSAASSSSVSSATSDSTPTITSSSASASVTSTSSRSSTSNASPAATQSSSLIPTSTLMTVVTPSSTIPSLTTITSCPPKPTYVDQPGFCVSSFPSICSGLTNYDAAISYMSYSLNACRRSVSVLTASIANPATTCFPSLPFGYVVKDRAAATSTLSSVQSCLLAPSNSLVCKFDSTCATKTYTVGQEPSMTPTVDTKEIFQDGGFESGTIGGWKALSFAGVDYSSLKPVVSTAKPHVGKYSISVKFDKTNNAQITWERYVPLIPGKIYEFSTWFWIEITSANSDGVCQYSFGGSSDGNAYTIKKSSVPQWIQAKRQYTNNRSLDRFTVLVQCLNPPGTVQDNIVAQAYFDDWTLYRLN</sequence>
<evidence type="ECO:0000256" key="1">
    <source>
        <dbReference type="ARBA" id="ARBA00022737"/>
    </source>
</evidence>
<feature type="region of interest" description="Disordered" evidence="2">
    <location>
        <begin position="747"/>
        <end position="799"/>
    </location>
</feature>
<dbReference type="InParanoid" id="A0A1Y2LJZ5"/>
<dbReference type="Pfam" id="PF01822">
    <property type="entry name" value="WSC"/>
    <property type="match status" value="4"/>
</dbReference>
<feature type="region of interest" description="Disordered" evidence="2">
    <location>
        <begin position="575"/>
        <end position="651"/>
    </location>
</feature>
<protein>
    <recommendedName>
        <fullName evidence="3">WSC domain-containing protein</fullName>
    </recommendedName>
</protein>
<dbReference type="PANTHER" id="PTHR45964">
    <property type="entry name" value="WSCD FAMILY MEMBER CG9164"/>
    <property type="match status" value="1"/>
</dbReference>
<dbReference type="AlphaFoldDB" id="A0A1Y2LJZ5"/>
<dbReference type="PROSITE" id="PS51212">
    <property type="entry name" value="WSC"/>
    <property type="match status" value="4"/>
</dbReference>
<reference evidence="4 5" key="1">
    <citation type="journal article" date="2017" name="Genome Announc.">
        <title>Genome sequence of the saprophytic ascomycete Epicoccum nigrum ICMP 19927 strain isolated from New Zealand.</title>
        <authorList>
            <person name="Fokin M."/>
            <person name="Fleetwood D."/>
            <person name="Weir B.S."/>
            <person name="Villas-Boas S.G."/>
        </authorList>
    </citation>
    <scope>NUCLEOTIDE SEQUENCE [LARGE SCALE GENOMIC DNA]</scope>
    <source>
        <strain evidence="4 5">ICMP 19927</strain>
    </source>
</reference>
<evidence type="ECO:0000313" key="5">
    <source>
        <dbReference type="Proteomes" id="UP000193240"/>
    </source>
</evidence>
<evidence type="ECO:0000313" key="4">
    <source>
        <dbReference type="EMBL" id="OSS43497.1"/>
    </source>
</evidence>
<dbReference type="SMART" id="SM00321">
    <property type="entry name" value="WSC"/>
    <property type="match status" value="4"/>
</dbReference>
<feature type="region of interest" description="Disordered" evidence="2">
    <location>
        <begin position="675"/>
        <end position="698"/>
    </location>
</feature>
<dbReference type="InterPro" id="IPR002889">
    <property type="entry name" value="WSC_carb-bd"/>
</dbReference>
<feature type="domain" description="WSC" evidence="3">
    <location>
        <begin position="430"/>
        <end position="519"/>
    </location>
</feature>
<evidence type="ECO:0000259" key="3">
    <source>
        <dbReference type="PROSITE" id="PS51212"/>
    </source>
</evidence>
<keyword evidence="1" id="KW-0677">Repeat</keyword>
<dbReference type="PANTHER" id="PTHR45964:SF5">
    <property type="entry name" value="WSCD FAMILY MEMBER CG9164"/>
    <property type="match status" value="1"/>
</dbReference>
<feature type="region of interest" description="Disordered" evidence="2">
    <location>
        <begin position="713"/>
        <end position="734"/>
    </location>
</feature>